<sequence length="90" mass="10355">MSSCQLLWYLQLQVSWGSVSDGGANIVCVLASTQQTTWKRLKIATRRATEYRRHRGSRITNRRLTKEPLVLRRGATSSHGDPIRHGRERH</sequence>
<reference evidence="3" key="1">
    <citation type="thesis" date="2020" institute="ProQuest LLC" country="789 East Eisenhower Parkway, Ann Arbor, MI, USA">
        <title>Comparative Genomics and Chromosome Evolution.</title>
        <authorList>
            <person name="Mudd A.B."/>
        </authorList>
    </citation>
    <scope>NUCLEOTIDE SEQUENCE</scope>
    <source>
        <strain evidence="3">HN-11 Male</strain>
        <tissue evidence="3">Kidney and liver</tissue>
    </source>
</reference>
<comment type="caution">
    <text evidence="3">The sequence shown here is derived from an EMBL/GenBank/DDBJ whole genome shotgun (WGS) entry which is preliminary data.</text>
</comment>
<feature type="compositionally biased region" description="Basic and acidic residues" evidence="1">
    <location>
        <begin position="81"/>
        <end position="90"/>
    </location>
</feature>
<evidence type="ECO:0000256" key="2">
    <source>
        <dbReference type="SAM" id="SignalP"/>
    </source>
</evidence>
<gene>
    <name evidence="3" type="ORF">GDO78_011209</name>
</gene>
<keyword evidence="2" id="KW-0732">Signal</keyword>
<keyword evidence="4" id="KW-1185">Reference proteome</keyword>
<evidence type="ECO:0000256" key="1">
    <source>
        <dbReference type="SAM" id="MobiDB-lite"/>
    </source>
</evidence>
<organism evidence="3 4">
    <name type="scientific">Eleutherodactylus coqui</name>
    <name type="common">Puerto Rican coqui</name>
    <dbReference type="NCBI Taxonomy" id="57060"/>
    <lineage>
        <taxon>Eukaryota</taxon>
        <taxon>Metazoa</taxon>
        <taxon>Chordata</taxon>
        <taxon>Craniata</taxon>
        <taxon>Vertebrata</taxon>
        <taxon>Euteleostomi</taxon>
        <taxon>Amphibia</taxon>
        <taxon>Batrachia</taxon>
        <taxon>Anura</taxon>
        <taxon>Neobatrachia</taxon>
        <taxon>Hyloidea</taxon>
        <taxon>Eleutherodactylidae</taxon>
        <taxon>Eleutherodactylinae</taxon>
        <taxon>Eleutherodactylus</taxon>
        <taxon>Eleutherodactylus</taxon>
    </lineage>
</organism>
<evidence type="ECO:0008006" key="5">
    <source>
        <dbReference type="Google" id="ProtNLM"/>
    </source>
</evidence>
<dbReference type="EMBL" id="WNTK01000006">
    <property type="protein sequence ID" value="KAG9482397.1"/>
    <property type="molecule type" value="Genomic_DNA"/>
</dbReference>
<feature type="region of interest" description="Disordered" evidence="1">
    <location>
        <begin position="69"/>
        <end position="90"/>
    </location>
</feature>
<accession>A0A8J6F6D6</accession>
<protein>
    <recommendedName>
        <fullName evidence="5">Secreted protein</fullName>
    </recommendedName>
</protein>
<name>A0A8J6F6D6_ELECQ</name>
<dbReference type="AlphaFoldDB" id="A0A8J6F6D6"/>
<feature type="chain" id="PRO_5035180444" description="Secreted protein" evidence="2">
    <location>
        <begin position="18"/>
        <end position="90"/>
    </location>
</feature>
<feature type="signal peptide" evidence="2">
    <location>
        <begin position="1"/>
        <end position="17"/>
    </location>
</feature>
<proteinExistence type="predicted"/>
<evidence type="ECO:0000313" key="3">
    <source>
        <dbReference type="EMBL" id="KAG9482397.1"/>
    </source>
</evidence>
<evidence type="ECO:0000313" key="4">
    <source>
        <dbReference type="Proteomes" id="UP000770717"/>
    </source>
</evidence>
<dbReference type="Proteomes" id="UP000770717">
    <property type="component" value="Unassembled WGS sequence"/>
</dbReference>